<feature type="compositionally biased region" description="Basic and acidic residues" evidence="1">
    <location>
        <begin position="427"/>
        <end position="436"/>
    </location>
</feature>
<reference evidence="2" key="1">
    <citation type="journal article" date="2014" name="PLoS ONE">
        <title>Transcriptome-Based Identification of ABC Transporters in the Western Tarnished Plant Bug Lygus hesperus.</title>
        <authorList>
            <person name="Hull J.J."/>
            <person name="Chaney K."/>
            <person name="Geib S.M."/>
            <person name="Fabrick J.A."/>
            <person name="Brent C.S."/>
            <person name="Walsh D."/>
            <person name="Lavine L.C."/>
        </authorList>
    </citation>
    <scope>NUCLEOTIDE SEQUENCE</scope>
</reference>
<feature type="compositionally biased region" description="Basic and acidic residues" evidence="1">
    <location>
        <begin position="664"/>
        <end position="675"/>
    </location>
</feature>
<gene>
    <name evidence="2" type="primary">1a_10</name>
    <name evidence="2" type="ORF">CM83_90389</name>
</gene>
<feature type="compositionally biased region" description="Polar residues" evidence="1">
    <location>
        <begin position="592"/>
        <end position="601"/>
    </location>
</feature>
<dbReference type="EMBL" id="GBRD01008585">
    <property type="protein sequence ID" value="JAG57236.1"/>
    <property type="molecule type" value="Transcribed_RNA"/>
</dbReference>
<feature type="compositionally biased region" description="Polar residues" evidence="1">
    <location>
        <begin position="701"/>
        <end position="714"/>
    </location>
</feature>
<dbReference type="EMBL" id="GBHO01018436">
    <property type="protein sequence ID" value="JAG25168.1"/>
    <property type="molecule type" value="Transcribed_RNA"/>
</dbReference>
<feature type="region of interest" description="Disordered" evidence="1">
    <location>
        <begin position="135"/>
        <end position="160"/>
    </location>
</feature>
<reference evidence="2" key="2">
    <citation type="submission" date="2014-07" db="EMBL/GenBank/DDBJ databases">
        <authorList>
            <person name="Hull J."/>
        </authorList>
    </citation>
    <scope>NUCLEOTIDE SEQUENCE</scope>
</reference>
<feature type="region of interest" description="Disordered" evidence="1">
    <location>
        <begin position="1"/>
        <end position="26"/>
    </location>
</feature>
<reference evidence="3" key="3">
    <citation type="submission" date="2014-09" db="EMBL/GenBank/DDBJ databases">
        <authorList>
            <person name="Magalhaes I.L.F."/>
            <person name="Oliveira U."/>
            <person name="Santos F.R."/>
            <person name="Vidigal T.H.D.A."/>
            <person name="Brescovit A.D."/>
            <person name="Santos A.J."/>
        </authorList>
    </citation>
    <scope>NUCLEOTIDE SEQUENCE</scope>
</reference>
<feature type="region of interest" description="Disordered" evidence="1">
    <location>
        <begin position="802"/>
        <end position="838"/>
    </location>
</feature>
<accession>A0A0A9Y237</accession>
<evidence type="ECO:0000313" key="2">
    <source>
        <dbReference type="EMBL" id="JAG25168.1"/>
    </source>
</evidence>
<feature type="region of interest" description="Disordered" evidence="1">
    <location>
        <begin position="568"/>
        <end position="714"/>
    </location>
</feature>
<evidence type="ECO:0000313" key="3">
    <source>
        <dbReference type="EMBL" id="JAG57236.1"/>
    </source>
</evidence>
<feature type="compositionally biased region" description="Polar residues" evidence="1">
    <location>
        <begin position="144"/>
        <end position="156"/>
    </location>
</feature>
<evidence type="ECO:0000256" key="1">
    <source>
        <dbReference type="SAM" id="MobiDB-lite"/>
    </source>
</evidence>
<sequence length="904" mass="99826">MEAAEHTAARSTDVPWNPPTLSRGDEVERSLELLDRVLSEFDDLENGNVALEDDGYMSMNGRRQLKQEFPPPPAEEAQRIISTLLPRVSPSNSSKRTNGRRGRIHTSLTLGHEPRLDRSAITTIATQTTIPKTRHQRPFGWQNGGNSYSGGPSDGSSEWRLPPRTVASVGGERHREVRRLDEASTTHQLAAVVESVDANFSDDSLEDVPPPPPPPQAVAPTAKRGSIAWEVPLDDDEALYTPGSTKVIGRRRRRSTDRSSSGSMGRLRDADEWPDPPTGTEDGSISPLSDSSHLDSSTASRADDLLAELSGTDMSSGGTYVIRKGRRKERKPMPLPPEALQNQPQPPPNQTTPTQNGDLKRSSTTFDNIKSLLRDGLIDGLDEAPPDFAPPNPPAIVRVVSLPSINSEDKPKISELDVPNEEDEDNKPETPEKREIGIQASVEDLDSLPSLPNGITETDSDSEGRKRSVVMVNGTTDTSSNEALMAELKREYDTDSIRSSNNNEGEELIVEDEKPTIEVLAKEVELEDPWLTAAEISQVQVIPVVEEKPPEEEKPPKEFKVKVEVVQHEFGPLPPSPVEEDDEYADVLRPSPAQTPRGKTQGNEKREPFYRCLEPPASDPLGTKFLNKSNPDHHYRDGTSSLKTRSMDAGFTRNHRTHNNSSSRRGEVPSERRTLPTELQGPSRRRTLQKRGNSREDSASVGGTTNGNGHMQVSCSLPETPIFARGCDIPRTPHRRAPDVPVVSRTTPRQMPSATFRNAGMSLNEAMTGAELLRLAGGPARGWYPRHRQARPASVEHLDRLHQGLSPGSHGPPPGPWDPSRKPQTLPPNLTPKFFHRSPREALRRVTSLLIRRGNSKDKKDALSPTSGFTAYFVVGEGAEGSRQKKGFFRSFWKRSRHYSLEQQ</sequence>
<protein>
    <submittedName>
        <fullName evidence="2">Replicase polyprotein 1a</fullName>
    </submittedName>
</protein>
<feature type="compositionally biased region" description="Pro residues" evidence="1">
    <location>
        <begin position="208"/>
        <end position="217"/>
    </location>
</feature>
<name>A0A0A9Y237_LYGHE</name>
<feature type="region of interest" description="Disordered" evidence="1">
    <location>
        <begin position="200"/>
        <end position="467"/>
    </location>
</feature>
<organism evidence="2">
    <name type="scientific">Lygus hesperus</name>
    <name type="common">Western plant bug</name>
    <dbReference type="NCBI Taxonomy" id="30085"/>
    <lineage>
        <taxon>Eukaryota</taxon>
        <taxon>Metazoa</taxon>
        <taxon>Ecdysozoa</taxon>
        <taxon>Arthropoda</taxon>
        <taxon>Hexapoda</taxon>
        <taxon>Insecta</taxon>
        <taxon>Pterygota</taxon>
        <taxon>Neoptera</taxon>
        <taxon>Paraneoptera</taxon>
        <taxon>Hemiptera</taxon>
        <taxon>Heteroptera</taxon>
        <taxon>Panheteroptera</taxon>
        <taxon>Cimicomorpha</taxon>
        <taxon>Miridae</taxon>
        <taxon>Mirini</taxon>
        <taxon>Lygus</taxon>
    </lineage>
</organism>
<feature type="compositionally biased region" description="Low complexity" evidence="1">
    <location>
        <begin position="284"/>
        <end position="300"/>
    </location>
</feature>
<proteinExistence type="predicted"/>
<dbReference type="AlphaFoldDB" id="A0A0A9Y237"/>